<dbReference type="GO" id="GO:0043565">
    <property type="term" value="F:sequence-specific DNA binding"/>
    <property type="evidence" value="ECO:0007669"/>
    <property type="project" value="TreeGrafter"/>
</dbReference>
<dbReference type="InterPro" id="IPR023095">
    <property type="entry name" value="Ade_MeTrfase_dom_2"/>
</dbReference>
<evidence type="ECO:0000256" key="6">
    <source>
        <dbReference type="ARBA" id="ARBA00047942"/>
    </source>
</evidence>
<evidence type="ECO:0000256" key="2">
    <source>
        <dbReference type="ARBA" id="ARBA00011900"/>
    </source>
</evidence>
<sequence length="310" mass="36348">MPMQIAQIIPSPLNYIGGKFKLLPQILPLFPKIDGTFIDLFCGGCNVGVNVRCEKAILNDTNHNLIYMYHTFKNLDKDVLFEMINKIITKYHLSRSDINGYNFYHCESSSGLGKYNKEHFLKLREDFNENTNYDYNYYVMLYVMIVYSFNNQIRFNRDGKFNLPVGKRDYNTKMQQKLSAFVDRLKSGNYLFTSMDFEQFDLSPYGKKDFIYADPPYLITCATYNEQGGWNEDKEKALYTFLDKANNQGVRFALSNVLSSEGKENSLLQDWIKHNKNKYNVVHLEFNYSNSNYQKKDRNTGSDEVIIKNY</sequence>
<dbReference type="InterPro" id="IPR002052">
    <property type="entry name" value="DNA_methylase_N6_adenine_CS"/>
</dbReference>
<dbReference type="NCBIfam" id="TIGR00571">
    <property type="entry name" value="dam"/>
    <property type="match status" value="1"/>
</dbReference>
<keyword evidence="3 7" id="KW-0489">Methyltransferase</keyword>
<evidence type="ECO:0000256" key="4">
    <source>
        <dbReference type="ARBA" id="ARBA00022679"/>
    </source>
</evidence>
<dbReference type="GO" id="GO:0009307">
    <property type="term" value="P:DNA restriction-modification system"/>
    <property type="evidence" value="ECO:0007669"/>
    <property type="project" value="InterPro"/>
</dbReference>
<dbReference type="Gene3D" id="3.40.50.150">
    <property type="entry name" value="Vaccinia Virus protein VP39"/>
    <property type="match status" value="1"/>
</dbReference>
<keyword evidence="4 7" id="KW-0808">Transferase</keyword>
<dbReference type="EMBL" id="JAQMLV010000001">
    <property type="protein sequence ID" value="MDB8743458.1"/>
    <property type="molecule type" value="Genomic_DNA"/>
</dbReference>
<dbReference type="InterPro" id="IPR012263">
    <property type="entry name" value="M_m6A_EcoRV"/>
</dbReference>
<evidence type="ECO:0000256" key="5">
    <source>
        <dbReference type="ARBA" id="ARBA00022691"/>
    </source>
</evidence>
<dbReference type="EC" id="2.1.1.72" evidence="2 7"/>
<dbReference type="Pfam" id="PF02086">
    <property type="entry name" value="MethyltransfD12"/>
    <property type="match status" value="1"/>
</dbReference>
<dbReference type="InterPro" id="IPR029063">
    <property type="entry name" value="SAM-dependent_MTases_sf"/>
</dbReference>
<dbReference type="RefSeq" id="WP_272111586.1">
    <property type="nucleotide sequence ID" value="NZ_JAQMLV010000001.1"/>
</dbReference>
<evidence type="ECO:0000256" key="1">
    <source>
        <dbReference type="ARBA" id="ARBA00006594"/>
    </source>
</evidence>
<evidence type="ECO:0000313" key="8">
    <source>
        <dbReference type="EMBL" id="MDB8743458.1"/>
    </source>
</evidence>
<reference evidence="8" key="1">
    <citation type="submission" date="2023-01" db="EMBL/GenBank/DDBJ databases">
        <title>Human gut microbiome strain richness.</title>
        <authorList>
            <person name="Chen-Liaw A."/>
        </authorList>
    </citation>
    <scope>NUCLEOTIDE SEQUENCE</scope>
    <source>
        <strain evidence="8">1001275st1_F4_1001275B_160808</strain>
    </source>
</reference>
<dbReference type="InterPro" id="IPR012327">
    <property type="entry name" value="MeTrfase_D12"/>
</dbReference>
<dbReference type="GO" id="GO:1904047">
    <property type="term" value="F:S-adenosyl-L-methionine binding"/>
    <property type="evidence" value="ECO:0007669"/>
    <property type="project" value="TreeGrafter"/>
</dbReference>
<gene>
    <name evidence="8" type="ORF">PNU62_00315</name>
</gene>
<comment type="catalytic activity">
    <reaction evidence="6 7">
        <text>a 2'-deoxyadenosine in DNA + S-adenosyl-L-methionine = an N(6)-methyl-2'-deoxyadenosine in DNA + S-adenosyl-L-homocysteine + H(+)</text>
        <dbReference type="Rhea" id="RHEA:15197"/>
        <dbReference type="Rhea" id="RHEA-COMP:12418"/>
        <dbReference type="Rhea" id="RHEA-COMP:12419"/>
        <dbReference type="ChEBI" id="CHEBI:15378"/>
        <dbReference type="ChEBI" id="CHEBI:57856"/>
        <dbReference type="ChEBI" id="CHEBI:59789"/>
        <dbReference type="ChEBI" id="CHEBI:90615"/>
        <dbReference type="ChEBI" id="CHEBI:90616"/>
        <dbReference type="EC" id="2.1.1.72"/>
    </reaction>
</comment>
<dbReference type="SUPFAM" id="SSF53335">
    <property type="entry name" value="S-adenosyl-L-methionine-dependent methyltransferases"/>
    <property type="match status" value="1"/>
</dbReference>
<evidence type="ECO:0000256" key="3">
    <source>
        <dbReference type="ARBA" id="ARBA00022603"/>
    </source>
</evidence>
<dbReference type="PIRSF" id="PIRSF000398">
    <property type="entry name" value="M_m6A_EcoRV"/>
    <property type="match status" value="1"/>
</dbReference>
<evidence type="ECO:0000256" key="7">
    <source>
        <dbReference type="RuleBase" id="RU361257"/>
    </source>
</evidence>
<evidence type="ECO:0000313" key="9">
    <source>
        <dbReference type="Proteomes" id="UP001211015"/>
    </source>
</evidence>
<proteinExistence type="inferred from homology"/>
<accession>A0AAW6E2K2</accession>
<dbReference type="Proteomes" id="UP001211015">
    <property type="component" value="Unassembled WGS sequence"/>
</dbReference>
<comment type="caution">
    <text evidence="8">The sequence shown here is derived from an EMBL/GenBank/DDBJ whole genome shotgun (WGS) entry which is preliminary data.</text>
</comment>
<keyword evidence="5 7" id="KW-0949">S-adenosyl-L-methionine</keyword>
<dbReference type="GO" id="GO:0032259">
    <property type="term" value="P:methylation"/>
    <property type="evidence" value="ECO:0007669"/>
    <property type="project" value="UniProtKB-KW"/>
</dbReference>
<dbReference type="GO" id="GO:0006298">
    <property type="term" value="P:mismatch repair"/>
    <property type="evidence" value="ECO:0007669"/>
    <property type="project" value="TreeGrafter"/>
</dbReference>
<dbReference type="PRINTS" id="PR00505">
    <property type="entry name" value="D12N6MTFRASE"/>
</dbReference>
<organism evidence="8 9">
    <name type="scientific">Ruminococcus bicirculans</name>
    <name type="common">ex Wegman et al. 2014</name>
    <dbReference type="NCBI Taxonomy" id="1160721"/>
    <lineage>
        <taxon>Bacteria</taxon>
        <taxon>Bacillati</taxon>
        <taxon>Bacillota</taxon>
        <taxon>Clostridia</taxon>
        <taxon>Eubacteriales</taxon>
        <taxon>Oscillospiraceae</taxon>
        <taxon>Ruminococcus</taxon>
    </lineage>
</organism>
<protein>
    <recommendedName>
        <fullName evidence="2 7">Site-specific DNA-methyltransferase (adenine-specific)</fullName>
        <ecNumber evidence="2 7">2.1.1.72</ecNumber>
    </recommendedName>
</protein>
<comment type="similarity">
    <text evidence="1 7">Belongs to the N(4)/N(6)-methyltransferase family.</text>
</comment>
<name>A0AAW6E2K2_9FIRM</name>
<dbReference type="PROSITE" id="PS00092">
    <property type="entry name" value="N6_MTASE"/>
    <property type="match status" value="1"/>
</dbReference>
<dbReference type="PANTHER" id="PTHR30481:SF3">
    <property type="entry name" value="DNA ADENINE METHYLASE"/>
    <property type="match status" value="1"/>
</dbReference>
<dbReference type="GO" id="GO:0009007">
    <property type="term" value="F:site-specific DNA-methyltransferase (adenine-specific) activity"/>
    <property type="evidence" value="ECO:0007669"/>
    <property type="project" value="UniProtKB-UniRule"/>
</dbReference>
<dbReference type="PANTHER" id="PTHR30481">
    <property type="entry name" value="DNA ADENINE METHYLASE"/>
    <property type="match status" value="1"/>
</dbReference>
<dbReference type="Gene3D" id="1.10.1020.10">
    <property type="entry name" value="Adenine-specific Methyltransferase, Domain 2"/>
    <property type="match status" value="1"/>
</dbReference>
<dbReference type="AlphaFoldDB" id="A0AAW6E2K2"/>